<evidence type="ECO:0000256" key="5">
    <source>
        <dbReference type="ARBA" id="ARBA00023136"/>
    </source>
</evidence>
<reference evidence="13" key="1">
    <citation type="submission" date="2025-05" db="UniProtKB">
        <authorList>
            <consortium name="Ensembl"/>
        </authorList>
    </citation>
    <scope>IDENTIFICATION</scope>
</reference>
<dbReference type="InterPro" id="IPR022342">
    <property type="entry name" value="TNFR_19"/>
</dbReference>
<dbReference type="FunFam" id="2.10.50.10:FF:000003">
    <property type="entry name" value="Tumor necrosis factor receptor superfamily member 19"/>
    <property type="match status" value="1"/>
</dbReference>
<feature type="repeat" description="TNFR-Cys" evidence="9">
    <location>
        <begin position="218"/>
        <end position="258"/>
    </location>
</feature>
<keyword evidence="7" id="KW-0675">Receptor</keyword>
<sequence length="489" mass="54674">MTFLCKCDSIVQMLFFLEPVNARDLISRNRTRCERFPLQPIAARQVTSLDEREFCIKRAADQMRSDHTRPSRSCLGIMQLDRSCFHIGVCAFADIRINIWRGGWTRDGFRPQRRAHWITSRAAFRRRRDLTSDSVSCMWERPFTMPRALILSTFPLQRILVLPLCVMFVVMAEERRDCREQEYKDKFGNCIPCRQCDAGQELSKECGFGYGEDARCVPCRASRFKEDRSLQKCKPCLDCSLLNRFQKGNCSTTSNAVCGDCLPGFYRRTKLSGFQDMECIACGDPPPPYEPNCMGRVDFVPVQPAVTSPRDMALAAVICSALATVLLALFILCVIYCKRQLLEKKPVSLRSHEGPYVGSELSCLDRRALEFSQRPCCHCRPGSGQTCGPVHLIPSLCCDDSWSRSRGRETRPFHSNSSLNEGLVNPSLGRRQADVGCAPDEACPLVQTGTILDAPQSGSSCDEDEEGAPQSSGLTPGRHSAPTATAVCD</sequence>
<organism evidence="13 14">
    <name type="scientific">Cyprinus carpio</name>
    <name type="common">Common carp</name>
    <dbReference type="NCBI Taxonomy" id="7962"/>
    <lineage>
        <taxon>Eukaryota</taxon>
        <taxon>Metazoa</taxon>
        <taxon>Chordata</taxon>
        <taxon>Craniata</taxon>
        <taxon>Vertebrata</taxon>
        <taxon>Euteleostomi</taxon>
        <taxon>Actinopterygii</taxon>
        <taxon>Neopterygii</taxon>
        <taxon>Teleostei</taxon>
        <taxon>Ostariophysi</taxon>
        <taxon>Cypriniformes</taxon>
        <taxon>Cyprinidae</taxon>
        <taxon>Cyprininae</taxon>
        <taxon>Cyprinus</taxon>
    </lineage>
</organism>
<dbReference type="AlphaFoldDB" id="A0A8C2A170"/>
<evidence type="ECO:0000313" key="14">
    <source>
        <dbReference type="Proteomes" id="UP000694700"/>
    </source>
</evidence>
<evidence type="ECO:0000259" key="12">
    <source>
        <dbReference type="PROSITE" id="PS50050"/>
    </source>
</evidence>
<feature type="disulfide bond" evidence="9">
    <location>
        <begin position="193"/>
        <end position="206"/>
    </location>
</feature>
<feature type="transmembrane region" description="Helical" evidence="11">
    <location>
        <begin position="312"/>
        <end position="337"/>
    </location>
</feature>
<dbReference type="InterPro" id="IPR001368">
    <property type="entry name" value="TNFR/NGFR_Cys_rich_reg"/>
</dbReference>
<keyword evidence="5 11" id="KW-0472">Membrane</keyword>
<evidence type="ECO:0000256" key="7">
    <source>
        <dbReference type="ARBA" id="ARBA00023170"/>
    </source>
</evidence>
<keyword evidence="3" id="KW-0677">Repeat</keyword>
<dbReference type="SMART" id="SM00208">
    <property type="entry name" value="TNFR"/>
    <property type="match status" value="2"/>
</dbReference>
<keyword evidence="8" id="KW-0325">Glycoprotein</keyword>
<keyword evidence="2 11" id="KW-0812">Transmembrane</keyword>
<evidence type="ECO:0000256" key="9">
    <source>
        <dbReference type="PROSITE-ProRule" id="PRU00206"/>
    </source>
</evidence>
<dbReference type="GO" id="GO:0038023">
    <property type="term" value="F:signaling receptor activity"/>
    <property type="evidence" value="ECO:0007669"/>
    <property type="project" value="InterPro"/>
</dbReference>
<feature type="domain" description="TNFR-Cys" evidence="12">
    <location>
        <begin position="177"/>
        <end position="216"/>
    </location>
</feature>
<dbReference type="InterPro" id="IPR034047">
    <property type="entry name" value="TNFRSF19_N"/>
</dbReference>
<evidence type="ECO:0000313" key="13">
    <source>
        <dbReference type="Ensembl" id="ENSCCRP00015098521.1"/>
    </source>
</evidence>
<feature type="domain" description="TNFR-Cys" evidence="12">
    <location>
        <begin position="218"/>
        <end position="258"/>
    </location>
</feature>
<proteinExistence type="predicted"/>
<dbReference type="GO" id="GO:0043123">
    <property type="term" value="P:positive regulation of canonical NF-kappaB signal transduction"/>
    <property type="evidence" value="ECO:0007669"/>
    <property type="project" value="InterPro"/>
</dbReference>
<dbReference type="PROSITE" id="PS00652">
    <property type="entry name" value="TNFR_NGFR_1"/>
    <property type="match status" value="2"/>
</dbReference>
<dbReference type="GO" id="GO:0005886">
    <property type="term" value="C:plasma membrane"/>
    <property type="evidence" value="ECO:0007669"/>
    <property type="project" value="TreeGrafter"/>
</dbReference>
<evidence type="ECO:0000256" key="3">
    <source>
        <dbReference type="ARBA" id="ARBA00022737"/>
    </source>
</evidence>
<dbReference type="Ensembl" id="ENSCCRT00015101721.1">
    <property type="protein sequence ID" value="ENSCCRP00015098523.1"/>
    <property type="gene ID" value="ENSCCRG00015039650.1"/>
</dbReference>
<evidence type="ECO:0000256" key="2">
    <source>
        <dbReference type="ARBA" id="ARBA00022692"/>
    </source>
</evidence>
<dbReference type="GO" id="GO:0046330">
    <property type="term" value="P:positive regulation of JNK cascade"/>
    <property type="evidence" value="ECO:0007669"/>
    <property type="project" value="InterPro"/>
</dbReference>
<comment type="subcellular location">
    <subcellularLocation>
        <location evidence="1">Membrane</location>
        <topology evidence="1">Single-pass membrane protein</topology>
    </subcellularLocation>
</comment>
<dbReference type="PANTHER" id="PTHR12120">
    <property type="entry name" value="TNFR-CYS DOMAIN-CONTAINING PROTEIN"/>
    <property type="match status" value="1"/>
</dbReference>
<dbReference type="PROSITE" id="PS50050">
    <property type="entry name" value="TNFR_NGFR_2"/>
    <property type="match status" value="2"/>
</dbReference>
<evidence type="ECO:0000256" key="4">
    <source>
        <dbReference type="ARBA" id="ARBA00022989"/>
    </source>
</evidence>
<evidence type="ECO:0000256" key="10">
    <source>
        <dbReference type="SAM" id="MobiDB-lite"/>
    </source>
</evidence>
<comment type="caution">
    <text evidence="9">Lacks conserved residue(s) required for the propagation of feature annotation.</text>
</comment>
<evidence type="ECO:0000256" key="8">
    <source>
        <dbReference type="ARBA" id="ARBA00023180"/>
    </source>
</evidence>
<feature type="region of interest" description="Disordered" evidence="10">
    <location>
        <begin position="454"/>
        <end position="489"/>
    </location>
</feature>
<evidence type="ECO:0000256" key="11">
    <source>
        <dbReference type="SAM" id="Phobius"/>
    </source>
</evidence>
<keyword evidence="4 11" id="KW-1133">Transmembrane helix</keyword>
<dbReference type="PANTHER" id="PTHR12120:SF1">
    <property type="entry name" value="TUMOR NECROSIS FACTOR RECEPTOR SUPERFAMILY MEMBER 19"/>
    <property type="match status" value="1"/>
</dbReference>
<dbReference type="Gene3D" id="2.10.50.10">
    <property type="entry name" value="Tumor Necrosis Factor Receptor, subunit A, domain 2"/>
    <property type="match status" value="1"/>
</dbReference>
<protein>
    <submittedName>
        <fullName evidence="13">Tumor necrosis factor receptor superfamily, member 19</fullName>
    </submittedName>
</protein>
<dbReference type="Ensembl" id="ENSCCRT00015101719.1">
    <property type="protein sequence ID" value="ENSCCRP00015098521.1"/>
    <property type="gene ID" value="ENSCCRG00015039650.1"/>
</dbReference>
<accession>A0A8C2A170</accession>
<dbReference type="InterPro" id="IPR047526">
    <property type="entry name" value="TNR19/27/EDAR"/>
</dbReference>
<dbReference type="PRINTS" id="PR01969">
    <property type="entry name" value="TNFACTORR19"/>
</dbReference>
<evidence type="ECO:0000256" key="1">
    <source>
        <dbReference type="ARBA" id="ARBA00004167"/>
    </source>
</evidence>
<feature type="repeat" description="TNFR-Cys" evidence="9">
    <location>
        <begin position="177"/>
        <end position="216"/>
    </location>
</feature>
<dbReference type="Proteomes" id="UP000694700">
    <property type="component" value="Unplaced"/>
</dbReference>
<dbReference type="CDD" id="cd13418">
    <property type="entry name" value="TNFRSF19"/>
    <property type="match status" value="1"/>
</dbReference>
<keyword evidence="6 9" id="KW-1015">Disulfide bond</keyword>
<name>A0A8C2A170_CYPCA</name>
<evidence type="ECO:0000256" key="6">
    <source>
        <dbReference type="ARBA" id="ARBA00023157"/>
    </source>
</evidence>